<evidence type="ECO:0000313" key="1">
    <source>
        <dbReference type="EMBL" id="BAH72807.1"/>
    </source>
</evidence>
<evidence type="ECO:0000313" key="3">
    <source>
        <dbReference type="Proteomes" id="UP000007819"/>
    </source>
</evidence>
<dbReference type="EMBL" id="AK343004">
    <property type="protein sequence ID" value="BAH72807.1"/>
    <property type="molecule type" value="mRNA"/>
</dbReference>
<proteinExistence type="evidence at transcript level"/>
<reference evidence="2" key="3">
    <citation type="submission" date="2022-06" db="UniProtKB">
        <authorList>
            <consortium name="EnsemblMetazoa"/>
        </authorList>
    </citation>
    <scope>IDENTIFICATION</scope>
</reference>
<keyword evidence="3" id="KW-1185">Reference proteome</keyword>
<evidence type="ECO:0000313" key="2">
    <source>
        <dbReference type="EnsemblMetazoa" id="NP_001155941.1"/>
    </source>
</evidence>
<dbReference type="InParanoid" id="C4WY37"/>
<dbReference type="EnsemblMetazoa" id="GeneID_100302327M_001162469.1">
    <property type="protein sequence ID" value="NP_001155941.1"/>
    <property type="gene ID" value="GeneID_100302327V243"/>
</dbReference>
<dbReference type="HOGENOM" id="CLU_1939790_0_0_1"/>
<reference evidence="3" key="2">
    <citation type="submission" date="2010-06" db="EMBL/GenBank/DDBJ databases">
        <authorList>
            <person name="Jiang H."/>
            <person name="Abraham K."/>
            <person name="Ali S."/>
            <person name="Alsbrooks S.L."/>
            <person name="Anim B.N."/>
            <person name="Anosike U.S."/>
            <person name="Attaway T."/>
            <person name="Bandaranaike D.P."/>
            <person name="Battles P.K."/>
            <person name="Bell S.N."/>
            <person name="Bell A.V."/>
            <person name="Beltran B."/>
            <person name="Bickham C."/>
            <person name="Bustamante Y."/>
            <person name="Caleb T."/>
            <person name="Canada A."/>
            <person name="Cardenas V."/>
            <person name="Carter K."/>
            <person name="Chacko J."/>
            <person name="Chandrabose M.N."/>
            <person name="Chavez D."/>
            <person name="Chavez A."/>
            <person name="Chen L."/>
            <person name="Chu H.-S."/>
            <person name="Claassen K.J."/>
            <person name="Cockrell R."/>
            <person name="Collins M."/>
            <person name="Cooper J.A."/>
            <person name="Cree A."/>
            <person name="Curry S.M."/>
            <person name="Da Y."/>
            <person name="Dao M.D."/>
            <person name="Das B."/>
            <person name="Davila M.-L."/>
            <person name="Davy-Carroll L."/>
            <person name="Denson S."/>
            <person name="Dinh H."/>
            <person name="Ebong V.E."/>
            <person name="Edwards J.R."/>
            <person name="Egan A."/>
            <person name="El-Daye J."/>
            <person name="Escobedo L."/>
            <person name="Fernandez S."/>
            <person name="Fernando P.R."/>
            <person name="Flagg N."/>
            <person name="Forbes L.D."/>
            <person name="Fowler R.G."/>
            <person name="Fu Q."/>
            <person name="Gabisi R.A."/>
            <person name="Ganer J."/>
            <person name="Garbino Pronczuk A."/>
            <person name="Garcia R.M."/>
            <person name="Garner T."/>
            <person name="Garrett T.E."/>
            <person name="Gonzalez D.A."/>
            <person name="Hamid H."/>
            <person name="Hawkins E.S."/>
            <person name="Hirani K."/>
            <person name="Hogues M.E."/>
            <person name="Hollins B."/>
            <person name="Hsiao C.-H."/>
            <person name="Jabil R."/>
            <person name="James M.L."/>
            <person name="Jhangiani S.N."/>
            <person name="Johnson B."/>
            <person name="Johnson Q."/>
            <person name="Joshi V."/>
            <person name="Kalu J.B."/>
            <person name="Kam C."/>
            <person name="Kashfia A."/>
            <person name="Keebler J."/>
            <person name="Kisamo H."/>
            <person name="Kovar C.L."/>
            <person name="Lago L.A."/>
            <person name="Lai C.-Y."/>
            <person name="Laidlaw J."/>
            <person name="Lara F."/>
            <person name="Le T.-K."/>
            <person name="Lee S.L."/>
            <person name="Legall F.H."/>
            <person name="Lemon S.J."/>
            <person name="Lewis L.R."/>
            <person name="Li B."/>
            <person name="Liu Y."/>
            <person name="Liu Y.-S."/>
            <person name="Lopez J."/>
            <person name="Lozado R.J."/>
            <person name="Lu J."/>
            <person name="Madu R.C."/>
            <person name="Maheshwari M."/>
            <person name="Maheshwari R."/>
            <person name="Malloy K."/>
            <person name="Martinez E."/>
            <person name="Mathew T."/>
            <person name="Mercado I.C."/>
            <person name="Mercado C."/>
            <person name="Meyer B."/>
            <person name="Montgomery K."/>
            <person name="Morgan M.B."/>
            <person name="Munidasa M."/>
            <person name="Nazareth L.V."/>
            <person name="Nelson J."/>
            <person name="Ng B.M."/>
            <person name="Nguyen N.B."/>
            <person name="Nguyen P.Q."/>
            <person name="Nguyen T."/>
            <person name="Obregon M."/>
            <person name="Okwuonu G.O."/>
            <person name="Onwere C.G."/>
            <person name="Orozco G."/>
            <person name="Parra A."/>
            <person name="Patel S."/>
            <person name="Patil S."/>
            <person name="Perez A."/>
            <person name="Perez Y."/>
            <person name="Pham C."/>
            <person name="Primus E.L."/>
            <person name="Pu L.-L."/>
            <person name="Puazo M."/>
            <person name="Qin X."/>
            <person name="Quiroz J.B."/>
            <person name="Reese J."/>
            <person name="Richards S."/>
            <person name="Rives C.M."/>
            <person name="Robberts R."/>
            <person name="Ruiz S.J."/>
            <person name="Ruiz M.J."/>
            <person name="Santibanez J."/>
            <person name="Schneider B.W."/>
            <person name="Sisson I."/>
            <person name="Smith M."/>
            <person name="Sodergren E."/>
            <person name="Song X.-Z."/>
            <person name="Song B.B."/>
            <person name="Summersgill H."/>
            <person name="Thelus R."/>
            <person name="Thornton R.D."/>
            <person name="Trejos Z.Y."/>
            <person name="Usmani K."/>
            <person name="Vattathil S."/>
            <person name="Villasana D."/>
            <person name="Walker D.L."/>
            <person name="Wang S."/>
            <person name="Wang K."/>
            <person name="White C.S."/>
            <person name="Williams A.C."/>
            <person name="Williamson J."/>
            <person name="Wilson K."/>
            <person name="Woghiren I.O."/>
            <person name="Woodworth J.R."/>
            <person name="Worley K.C."/>
            <person name="Wright R.A."/>
            <person name="Wu W."/>
            <person name="Young L."/>
            <person name="Zhang L."/>
            <person name="Zhang J."/>
            <person name="Zhu Y."/>
            <person name="Muzny D.M."/>
            <person name="Weinstock G."/>
            <person name="Gibbs R.A."/>
        </authorList>
    </citation>
    <scope>NUCLEOTIDE SEQUENCE [LARGE SCALE GENOMIC DNA]</scope>
    <source>
        <strain evidence="3">LSR1</strain>
    </source>
</reference>
<gene>
    <name evidence="2" type="primary">100302327</name>
</gene>
<sequence length="127" mass="14378">MFLSYATVPYTILLNFFFLYSPIEMAINGMIYDTCQECLDDICHHDLCRPCISRSDGGYFCFTCDPENGNQQFYSEDECNKGCTDKKSMSCVCTDACFVCIANEDIGNANLEKCNLLTKEELNVTCK</sequence>
<protein>
    <recommendedName>
        <fullName evidence="4">ACYPI008667 protein</fullName>
    </recommendedName>
</protein>
<name>C4WY37_ACYPI</name>
<organism evidence="1">
    <name type="scientific">Acyrthosiphon pisum</name>
    <name type="common">Pea aphid</name>
    <dbReference type="NCBI Taxonomy" id="7029"/>
    <lineage>
        <taxon>Eukaryota</taxon>
        <taxon>Metazoa</taxon>
        <taxon>Ecdysozoa</taxon>
        <taxon>Arthropoda</taxon>
        <taxon>Hexapoda</taxon>
        <taxon>Insecta</taxon>
        <taxon>Pterygota</taxon>
        <taxon>Neoptera</taxon>
        <taxon>Paraneoptera</taxon>
        <taxon>Hemiptera</taxon>
        <taxon>Sternorrhyncha</taxon>
        <taxon>Aphidomorpha</taxon>
        <taxon>Aphidoidea</taxon>
        <taxon>Aphididae</taxon>
        <taxon>Macrosiphini</taxon>
        <taxon>Acyrthosiphon</taxon>
    </lineage>
</organism>
<dbReference type="KEGG" id="api:100573788"/>
<dbReference type="EnsemblMetazoa" id="XM_003248835.4">
    <property type="protein sequence ID" value="XP_003248883.1"/>
    <property type="gene ID" value="LOC100573788"/>
</dbReference>
<dbReference type="AlphaFoldDB" id="C4WY37"/>
<reference evidence="1" key="1">
    <citation type="submission" date="2009-06" db="EMBL/GenBank/DDBJ databases">
        <title>A full-length cDNA resource of the pea aphid, Acyrthosiphon pisum.</title>
        <authorList>
            <person name="Shigenobu S."/>
            <person name="Nakabachi A."/>
            <person name="Richards S."/>
        </authorList>
    </citation>
    <scope>NUCLEOTIDE SEQUENCE</scope>
    <source>
        <strain evidence="1">LSR1</strain>
        <tissue evidence="1">Whole body</tissue>
    </source>
</reference>
<dbReference type="Proteomes" id="UP000007819">
    <property type="component" value="Chromosome A2"/>
</dbReference>
<evidence type="ECO:0008006" key="4">
    <source>
        <dbReference type="Google" id="ProtNLM"/>
    </source>
</evidence>
<dbReference type="OrthoDB" id="6608935at2759"/>
<accession>C4WY37</accession>
<dbReference type="KEGG" id="api:100302327"/>